<dbReference type="Proteomes" id="UP001260872">
    <property type="component" value="Unassembled WGS sequence"/>
</dbReference>
<dbReference type="EMBL" id="JAVKGT010000008">
    <property type="protein sequence ID" value="MDR5711402.1"/>
    <property type="molecule type" value="Genomic_DNA"/>
</dbReference>
<feature type="region of interest" description="Disordered" evidence="1">
    <location>
        <begin position="114"/>
        <end position="135"/>
    </location>
</feature>
<name>A0ABU1FRW0_9MICC</name>
<accession>A0ABU1FRW0</accession>
<protein>
    <recommendedName>
        <fullName evidence="4">Phage tail protein</fullName>
    </recommendedName>
</protein>
<sequence length="135" mass="14865">MGKLNQHSVDVRISGIPHQWNQKSGGNLERGSEISWNGGSPNYDLLAGVATFTDLTLTRDKRHEDEAWLRQFRDKSNIVRRTITVQELDETGAKVGRPVTYPNCLLTGVQEMESQAGSNSPGQIALTFANTGPAR</sequence>
<comment type="caution">
    <text evidence="2">The sequence shown here is derived from an EMBL/GenBank/DDBJ whole genome shotgun (WGS) entry which is preliminary data.</text>
</comment>
<keyword evidence="3" id="KW-1185">Reference proteome</keyword>
<evidence type="ECO:0000256" key="1">
    <source>
        <dbReference type="SAM" id="MobiDB-lite"/>
    </source>
</evidence>
<evidence type="ECO:0000313" key="2">
    <source>
        <dbReference type="EMBL" id="MDR5711402.1"/>
    </source>
</evidence>
<evidence type="ECO:0008006" key="4">
    <source>
        <dbReference type="Google" id="ProtNLM"/>
    </source>
</evidence>
<evidence type="ECO:0000313" key="3">
    <source>
        <dbReference type="Proteomes" id="UP001260872"/>
    </source>
</evidence>
<proteinExistence type="predicted"/>
<organism evidence="2 3">
    <name type="scientific">Nesterenkonia flava</name>
    <dbReference type="NCBI Taxonomy" id="469799"/>
    <lineage>
        <taxon>Bacteria</taxon>
        <taxon>Bacillati</taxon>
        <taxon>Actinomycetota</taxon>
        <taxon>Actinomycetes</taxon>
        <taxon>Micrococcales</taxon>
        <taxon>Micrococcaceae</taxon>
        <taxon>Nesterenkonia</taxon>
    </lineage>
</organism>
<reference evidence="3" key="1">
    <citation type="submission" date="2023-07" db="EMBL/GenBank/DDBJ databases">
        <title>Description of three actinobacteria isolated from air of manufacturing shop in a pharmaceutical factory.</title>
        <authorList>
            <person name="Zhang D.-F."/>
        </authorList>
    </citation>
    <scope>NUCLEOTIDE SEQUENCE [LARGE SCALE GENOMIC DNA]</scope>
    <source>
        <strain evidence="3">CCTCC AB 207010</strain>
    </source>
</reference>
<gene>
    <name evidence="2" type="ORF">RH857_04540</name>
</gene>
<dbReference type="RefSeq" id="WP_310536784.1">
    <property type="nucleotide sequence ID" value="NZ_BAAAOC010000022.1"/>
</dbReference>